<comment type="caution">
    <text evidence="2">The sequence shown here is derived from an EMBL/GenBank/DDBJ whole genome shotgun (WGS) entry which is preliminary data.</text>
</comment>
<dbReference type="OrthoDB" id="6399769at2"/>
<feature type="domain" description="Ice-binding protein C-terminal" evidence="1">
    <location>
        <begin position="202"/>
        <end position="224"/>
    </location>
</feature>
<dbReference type="Pfam" id="PF07589">
    <property type="entry name" value="PEP-CTERM"/>
    <property type="match status" value="1"/>
</dbReference>
<sequence>MEYIYLEGLVMKRLLATATLTLIVSPAWATVWMIGDNDGYGAGIPDNGAHPFNGSSANYDGRSADEVAGTNGLQYTDTYSTTHSGYGPQPGDVATFLFDGLGSGWTEGSMWFDMADFQATTFGAVSVTYNGIVQNWAFNDGFPNTVVRFFDLAQDVIDSINLLGQLEVVIDRNNSSDFYGFDWAALSDNLGEDTDIYEPPASVPEPGSLALLGLGLLGWVFRPRARKEDRVV</sequence>
<dbReference type="NCBIfam" id="TIGR02595">
    <property type="entry name" value="PEP_CTERM"/>
    <property type="match status" value="1"/>
</dbReference>
<organism evidence="2 3">
    <name type="scientific">Marinobacter algicola DG893</name>
    <dbReference type="NCBI Taxonomy" id="443152"/>
    <lineage>
        <taxon>Bacteria</taxon>
        <taxon>Pseudomonadati</taxon>
        <taxon>Pseudomonadota</taxon>
        <taxon>Gammaproteobacteria</taxon>
        <taxon>Pseudomonadales</taxon>
        <taxon>Marinobacteraceae</taxon>
        <taxon>Marinobacter</taxon>
    </lineage>
</organism>
<gene>
    <name evidence="2" type="ORF">MDG893_03780</name>
</gene>
<protein>
    <recommendedName>
        <fullName evidence="1">Ice-binding protein C-terminal domain-containing protein</fullName>
    </recommendedName>
</protein>
<dbReference type="InterPro" id="IPR013424">
    <property type="entry name" value="Ice-binding_C"/>
</dbReference>
<dbReference type="Proteomes" id="UP000005856">
    <property type="component" value="Unassembled WGS sequence"/>
</dbReference>
<dbReference type="AlphaFoldDB" id="A6EZG4"/>
<dbReference type="eggNOG" id="ENOG503448V">
    <property type="taxonomic scope" value="Bacteria"/>
</dbReference>
<reference evidence="2 3" key="1">
    <citation type="submission" date="2007-06" db="EMBL/GenBank/DDBJ databases">
        <authorList>
            <person name="Green D."/>
            <person name="Ferriera S."/>
            <person name="Johnson J."/>
            <person name="Kravitz S."/>
            <person name="Beeson K."/>
            <person name="Sutton G."/>
            <person name="Rogers Y.-H."/>
            <person name="Friedman R."/>
            <person name="Frazier M."/>
            <person name="Venter J.C."/>
        </authorList>
    </citation>
    <scope>NUCLEOTIDE SEQUENCE [LARGE SCALE GENOMIC DNA]</scope>
    <source>
        <strain evidence="2 3">DG893</strain>
    </source>
</reference>
<evidence type="ECO:0000313" key="2">
    <source>
        <dbReference type="EMBL" id="EDM48163.1"/>
    </source>
</evidence>
<evidence type="ECO:0000259" key="1">
    <source>
        <dbReference type="Pfam" id="PF07589"/>
    </source>
</evidence>
<name>A6EZG4_9GAMM</name>
<evidence type="ECO:0000313" key="3">
    <source>
        <dbReference type="Proteomes" id="UP000005856"/>
    </source>
</evidence>
<accession>A6EZG4</accession>
<keyword evidence="3" id="KW-1185">Reference proteome</keyword>
<proteinExistence type="predicted"/>
<dbReference type="EMBL" id="ABCP01000009">
    <property type="protein sequence ID" value="EDM48163.1"/>
    <property type="molecule type" value="Genomic_DNA"/>
</dbReference>